<keyword evidence="1" id="KW-1133">Transmembrane helix</keyword>
<evidence type="ECO:0000313" key="2">
    <source>
        <dbReference type="EMBL" id="CAI9962387.1"/>
    </source>
</evidence>
<sequence length="102" mass="11817">MSSKWKKEHIQLQYQIIRVVDSSPVLRIITILGFISLNIFNIAGRRALRNTSSEFQLLIKIDVEQNLEPTRLDIKHVVGQTYAARKVKRLESTHNSDVIYLV</sequence>
<proteinExistence type="predicted"/>
<dbReference type="EMBL" id="CAXDID020000007">
    <property type="protein sequence ID" value="CAL5977038.1"/>
    <property type="molecule type" value="Genomic_DNA"/>
</dbReference>
<protein>
    <submittedName>
        <fullName evidence="3">Hypothetical_protein</fullName>
    </submittedName>
</protein>
<reference evidence="2" key="1">
    <citation type="submission" date="2023-06" db="EMBL/GenBank/DDBJ databases">
        <authorList>
            <person name="Kurt Z."/>
        </authorList>
    </citation>
    <scope>NUCLEOTIDE SEQUENCE</scope>
</reference>
<dbReference type="AlphaFoldDB" id="A0AA86QX51"/>
<keyword evidence="1" id="KW-0812">Transmembrane</keyword>
<keyword evidence="4" id="KW-1185">Reference proteome</keyword>
<comment type="caution">
    <text evidence="2">The sequence shown here is derived from an EMBL/GenBank/DDBJ whole genome shotgun (WGS) entry which is preliminary data.</text>
</comment>
<reference evidence="3 4" key="2">
    <citation type="submission" date="2024-07" db="EMBL/GenBank/DDBJ databases">
        <authorList>
            <person name="Akdeniz Z."/>
        </authorList>
    </citation>
    <scope>NUCLEOTIDE SEQUENCE [LARGE SCALE GENOMIC DNA]</scope>
</reference>
<evidence type="ECO:0000313" key="3">
    <source>
        <dbReference type="EMBL" id="CAL5977038.1"/>
    </source>
</evidence>
<name>A0AA86QX51_9EUKA</name>
<gene>
    <name evidence="3" type="ORF">HINF_LOCUS4116</name>
    <name evidence="2" type="ORF">HINF_LOCUS50032</name>
</gene>
<dbReference type="EMBL" id="CATOUU010000952">
    <property type="protein sequence ID" value="CAI9962387.1"/>
    <property type="molecule type" value="Genomic_DNA"/>
</dbReference>
<dbReference type="Proteomes" id="UP001642409">
    <property type="component" value="Unassembled WGS sequence"/>
</dbReference>
<organism evidence="2">
    <name type="scientific">Hexamita inflata</name>
    <dbReference type="NCBI Taxonomy" id="28002"/>
    <lineage>
        <taxon>Eukaryota</taxon>
        <taxon>Metamonada</taxon>
        <taxon>Diplomonadida</taxon>
        <taxon>Hexamitidae</taxon>
        <taxon>Hexamitinae</taxon>
        <taxon>Hexamita</taxon>
    </lineage>
</organism>
<evidence type="ECO:0000313" key="4">
    <source>
        <dbReference type="Proteomes" id="UP001642409"/>
    </source>
</evidence>
<accession>A0AA86QX51</accession>
<keyword evidence="1" id="KW-0472">Membrane</keyword>
<evidence type="ECO:0000256" key="1">
    <source>
        <dbReference type="SAM" id="Phobius"/>
    </source>
</evidence>
<feature type="transmembrane region" description="Helical" evidence="1">
    <location>
        <begin position="25"/>
        <end position="43"/>
    </location>
</feature>